<feature type="transmembrane region" description="Helical" evidence="8">
    <location>
        <begin position="304"/>
        <end position="324"/>
    </location>
</feature>
<evidence type="ECO:0000256" key="4">
    <source>
        <dbReference type="ARBA" id="ARBA00022989"/>
    </source>
</evidence>
<proteinExistence type="inferred from homology"/>
<dbReference type="Proteomes" id="UP000092730">
    <property type="component" value="Chromosome 3"/>
</dbReference>
<dbReference type="GeneID" id="30213571"/>
<feature type="region of interest" description="Disordered" evidence="7">
    <location>
        <begin position="1"/>
        <end position="35"/>
    </location>
</feature>
<feature type="transmembrane region" description="Helical" evidence="8">
    <location>
        <begin position="231"/>
        <end position="251"/>
    </location>
</feature>
<reference evidence="9" key="2">
    <citation type="submission" date="2024-02" db="EMBL/GenBank/DDBJ databases">
        <title>Comparative genomics of Cryptococcus and Kwoniella reveals pathogenesis evolution and contrasting modes of karyotype evolution via chromosome fusion or intercentromeric recombination.</title>
        <authorList>
            <person name="Coelho M.A."/>
            <person name="David-Palma M."/>
            <person name="Shea T."/>
            <person name="Bowers K."/>
            <person name="McGinley-Smith S."/>
            <person name="Mohammad A.W."/>
            <person name="Gnirke A."/>
            <person name="Yurkov A.M."/>
            <person name="Nowrousian M."/>
            <person name="Sun S."/>
            <person name="Cuomo C.A."/>
            <person name="Heitman J."/>
        </authorList>
    </citation>
    <scope>NUCLEOTIDE SEQUENCE</scope>
    <source>
        <strain evidence="9">CBS 10118</strain>
    </source>
</reference>
<accession>A0AAJ8K8K6</accession>
<gene>
    <name evidence="9" type="ORF">I302_104758</name>
</gene>
<evidence type="ECO:0000256" key="3">
    <source>
        <dbReference type="ARBA" id="ARBA00022692"/>
    </source>
</evidence>
<keyword evidence="3 8" id="KW-0812">Transmembrane</keyword>
<dbReference type="GO" id="GO:0016020">
    <property type="term" value="C:membrane"/>
    <property type="evidence" value="ECO:0007669"/>
    <property type="project" value="UniProtKB-SubCell"/>
</dbReference>
<evidence type="ECO:0000256" key="2">
    <source>
        <dbReference type="ARBA" id="ARBA00022448"/>
    </source>
</evidence>
<dbReference type="KEGG" id="kbi:30213571"/>
<dbReference type="PANTHER" id="PTHR43791">
    <property type="entry name" value="PERMEASE-RELATED"/>
    <property type="match status" value="1"/>
</dbReference>
<protein>
    <recommendedName>
        <fullName evidence="11">Allantoate transporter</fullName>
    </recommendedName>
</protein>
<feature type="transmembrane region" description="Helical" evidence="8">
    <location>
        <begin position="364"/>
        <end position="382"/>
    </location>
</feature>
<feature type="transmembrane region" description="Helical" evidence="8">
    <location>
        <begin position="138"/>
        <end position="158"/>
    </location>
</feature>
<dbReference type="Pfam" id="PF07690">
    <property type="entry name" value="MFS_1"/>
    <property type="match status" value="1"/>
</dbReference>
<dbReference type="Gene3D" id="1.20.1250.20">
    <property type="entry name" value="MFS general substrate transporter like domains"/>
    <property type="match status" value="1"/>
</dbReference>
<dbReference type="FunFam" id="1.20.1250.20:FF:000064">
    <property type="entry name" value="MFS allantoate transporter"/>
    <property type="match status" value="1"/>
</dbReference>
<dbReference type="SUPFAM" id="SSF103473">
    <property type="entry name" value="MFS general substrate transporter"/>
    <property type="match status" value="1"/>
</dbReference>
<evidence type="ECO:0000313" key="10">
    <source>
        <dbReference type="Proteomes" id="UP000092730"/>
    </source>
</evidence>
<dbReference type="InterPro" id="IPR036259">
    <property type="entry name" value="MFS_trans_sf"/>
</dbReference>
<keyword evidence="10" id="KW-1185">Reference proteome</keyword>
<dbReference type="EMBL" id="CP144543">
    <property type="protein sequence ID" value="WVW82747.1"/>
    <property type="molecule type" value="Genomic_DNA"/>
</dbReference>
<feature type="transmembrane region" description="Helical" evidence="8">
    <location>
        <begin position="394"/>
        <end position="412"/>
    </location>
</feature>
<feature type="transmembrane region" description="Helical" evidence="8">
    <location>
        <begin position="424"/>
        <end position="445"/>
    </location>
</feature>
<feature type="transmembrane region" description="Helical" evidence="8">
    <location>
        <begin position="336"/>
        <end position="357"/>
    </location>
</feature>
<comment type="subcellular location">
    <subcellularLocation>
        <location evidence="1">Membrane</location>
        <topology evidence="1">Multi-pass membrane protein</topology>
    </subcellularLocation>
</comment>
<evidence type="ECO:0000256" key="6">
    <source>
        <dbReference type="ARBA" id="ARBA00037968"/>
    </source>
</evidence>
<feature type="compositionally biased region" description="Basic and acidic residues" evidence="7">
    <location>
        <begin position="1"/>
        <end position="16"/>
    </location>
</feature>
<comment type="similarity">
    <text evidence="6">Belongs to the major facilitator superfamily. Allantoate permease family.</text>
</comment>
<feature type="transmembrane region" description="Helical" evidence="8">
    <location>
        <begin position="457"/>
        <end position="478"/>
    </location>
</feature>
<keyword evidence="4 8" id="KW-1133">Transmembrane helix</keyword>
<dbReference type="AlphaFoldDB" id="A0AAJ8K8K6"/>
<keyword evidence="5 8" id="KW-0472">Membrane</keyword>
<dbReference type="InterPro" id="IPR011701">
    <property type="entry name" value="MFS"/>
</dbReference>
<evidence type="ECO:0000256" key="1">
    <source>
        <dbReference type="ARBA" id="ARBA00004141"/>
    </source>
</evidence>
<name>A0AAJ8K8K6_9TREE</name>
<evidence type="ECO:0000256" key="5">
    <source>
        <dbReference type="ARBA" id="ARBA00023136"/>
    </source>
</evidence>
<dbReference type="GO" id="GO:0022857">
    <property type="term" value="F:transmembrane transporter activity"/>
    <property type="evidence" value="ECO:0007669"/>
    <property type="project" value="InterPro"/>
</dbReference>
<reference evidence="9" key="1">
    <citation type="submission" date="2013-07" db="EMBL/GenBank/DDBJ databases">
        <authorList>
            <consortium name="The Broad Institute Genome Sequencing Platform"/>
            <person name="Cuomo C."/>
            <person name="Litvintseva A."/>
            <person name="Chen Y."/>
            <person name="Heitman J."/>
            <person name="Sun S."/>
            <person name="Springer D."/>
            <person name="Dromer F."/>
            <person name="Young S.K."/>
            <person name="Zeng Q."/>
            <person name="Gargeya S."/>
            <person name="Fitzgerald M."/>
            <person name="Abouelleil A."/>
            <person name="Alvarado L."/>
            <person name="Berlin A.M."/>
            <person name="Chapman S.B."/>
            <person name="Dewar J."/>
            <person name="Goldberg J."/>
            <person name="Griggs A."/>
            <person name="Gujja S."/>
            <person name="Hansen M."/>
            <person name="Howarth C."/>
            <person name="Imamovic A."/>
            <person name="Larimer J."/>
            <person name="McCowan C."/>
            <person name="Murphy C."/>
            <person name="Pearson M."/>
            <person name="Priest M."/>
            <person name="Roberts A."/>
            <person name="Saif S."/>
            <person name="Shea T."/>
            <person name="Sykes S."/>
            <person name="Wortman J."/>
            <person name="Nusbaum C."/>
            <person name="Birren B."/>
        </authorList>
    </citation>
    <scope>NUCLEOTIDE SEQUENCE</scope>
    <source>
        <strain evidence="9">CBS 10118</strain>
    </source>
</reference>
<evidence type="ECO:0000313" key="9">
    <source>
        <dbReference type="EMBL" id="WVW82747.1"/>
    </source>
</evidence>
<dbReference type="RefSeq" id="XP_019042563.2">
    <property type="nucleotide sequence ID" value="XM_019195740.2"/>
</dbReference>
<sequence>MSGIDKDDKALTEHIEQPAVPQDAQNLEAGKKKRKANRQLDEAADLLRENGGHVEYTVEDRKRVLRMIDIYVCIPMCIVYLVQQLDKGTVAQAAVFDLKESTGLVGSQYSWLTSVVYLAQLCCQPLSSYALVVFPVKYWVMFNFTAWSIVTICTAAATNFTGLIIARILLGGFEATILPSFVLITQMWWTRREQSYRTIAYQIANSAAAIFGPLIAFGVGHVNSSIRPYQGIFLCMGAISLAGVPVVWYLLPNSPTNAKFLRKGDDRLIALDRLRENNTGTKSSTWKWDQVWETYKDPKTYMWAAMYLCTSTPSGGFGAFSGLITKGFGFDSFESILMQIPTGFIGIFTLLIAIYCTNRWKTRWAVIAIVTLFPIAGASAMVKVPRSQSGALLASYYVAYPLAGIQPLLYSWANLNQAGTTKRVVVFATMFVFQCAGNVIGPQVYLEKEAPIYHTGLYVDIGCWVVLVCLVVGMRVYLGALNKKQARRRAAMGLPEELQDMSIMTTEEAAKYKVELTEHMKANGLDEAKLYENGFEDMTDYENPAFIYVL</sequence>
<evidence type="ECO:0000256" key="7">
    <source>
        <dbReference type="SAM" id="MobiDB-lite"/>
    </source>
</evidence>
<feature type="transmembrane region" description="Helical" evidence="8">
    <location>
        <begin position="199"/>
        <end position="219"/>
    </location>
</feature>
<organism evidence="9 10">
    <name type="scientific">Kwoniella bestiolae CBS 10118</name>
    <dbReference type="NCBI Taxonomy" id="1296100"/>
    <lineage>
        <taxon>Eukaryota</taxon>
        <taxon>Fungi</taxon>
        <taxon>Dikarya</taxon>
        <taxon>Basidiomycota</taxon>
        <taxon>Agaricomycotina</taxon>
        <taxon>Tremellomycetes</taxon>
        <taxon>Tremellales</taxon>
        <taxon>Cryptococcaceae</taxon>
        <taxon>Kwoniella</taxon>
    </lineage>
</organism>
<dbReference type="PANTHER" id="PTHR43791:SF59">
    <property type="entry name" value="TRANSPORTER, PUTATIVE (AFU_ORTHOLOGUE AFUA_1G06550)-RELATED"/>
    <property type="match status" value="1"/>
</dbReference>
<keyword evidence="2" id="KW-0813">Transport</keyword>
<feature type="transmembrane region" description="Helical" evidence="8">
    <location>
        <begin position="164"/>
        <end position="187"/>
    </location>
</feature>
<evidence type="ECO:0008006" key="11">
    <source>
        <dbReference type="Google" id="ProtNLM"/>
    </source>
</evidence>
<evidence type="ECO:0000256" key="8">
    <source>
        <dbReference type="SAM" id="Phobius"/>
    </source>
</evidence>